<proteinExistence type="predicted"/>
<sequence>MNITRRHLMGLGATRYQSEVVTQSCPVKDKAGSANLYTISDVIQAITVYLERSRIRQATKNNLRRVLSELQPLASTVVETPFGAPETGSTAMVKQLLKSFDNPKTRKHKLKAISIKGQEVARAR</sequence>
<organism evidence="1 2">
    <name type="scientific">Acaryochloris thomasi RCC1774</name>
    <dbReference type="NCBI Taxonomy" id="1764569"/>
    <lineage>
        <taxon>Bacteria</taxon>
        <taxon>Bacillati</taxon>
        <taxon>Cyanobacteriota</taxon>
        <taxon>Cyanophyceae</taxon>
        <taxon>Acaryochloridales</taxon>
        <taxon>Acaryochloridaceae</taxon>
        <taxon>Acaryochloris</taxon>
        <taxon>Acaryochloris thomasi</taxon>
    </lineage>
</organism>
<dbReference type="Proteomes" id="UP000248857">
    <property type="component" value="Unassembled WGS sequence"/>
</dbReference>
<gene>
    <name evidence="1" type="ORF">C1752_00209</name>
</gene>
<name>A0A2W1JQ32_9CYAN</name>
<dbReference type="AlphaFoldDB" id="A0A2W1JQ32"/>
<keyword evidence="2" id="KW-1185">Reference proteome</keyword>
<reference evidence="1 2" key="1">
    <citation type="journal article" date="2018" name="Sci. Rep.">
        <title>A novel species of the marine cyanobacterium Acaryochloris with a unique pigment content and lifestyle.</title>
        <authorList>
            <person name="Partensky F."/>
            <person name="Six C."/>
            <person name="Ratin M."/>
            <person name="Garczarek L."/>
            <person name="Vaulot D."/>
            <person name="Probert I."/>
            <person name="Calteau A."/>
            <person name="Gourvil P."/>
            <person name="Marie D."/>
            <person name="Grebert T."/>
            <person name="Bouchier C."/>
            <person name="Le Panse S."/>
            <person name="Gachenot M."/>
            <person name="Rodriguez F."/>
            <person name="Garrido J.L."/>
        </authorList>
    </citation>
    <scope>NUCLEOTIDE SEQUENCE [LARGE SCALE GENOMIC DNA]</scope>
    <source>
        <strain evidence="1 2">RCC1774</strain>
    </source>
</reference>
<evidence type="ECO:0000313" key="1">
    <source>
        <dbReference type="EMBL" id="PZD75433.1"/>
    </source>
</evidence>
<evidence type="ECO:0000313" key="2">
    <source>
        <dbReference type="Proteomes" id="UP000248857"/>
    </source>
</evidence>
<dbReference type="RefSeq" id="WP_146242251.1">
    <property type="nucleotide sequence ID" value="NZ_CAWNWM010000001.1"/>
</dbReference>
<comment type="caution">
    <text evidence="1">The sequence shown here is derived from an EMBL/GenBank/DDBJ whole genome shotgun (WGS) entry which is preliminary data.</text>
</comment>
<dbReference type="EMBL" id="PQWO01000001">
    <property type="protein sequence ID" value="PZD75433.1"/>
    <property type="molecule type" value="Genomic_DNA"/>
</dbReference>
<accession>A0A2W1JQ32</accession>
<protein>
    <submittedName>
        <fullName evidence="1">Uncharacterized protein</fullName>
    </submittedName>
</protein>